<dbReference type="PROSITE" id="PS50893">
    <property type="entry name" value="ABC_TRANSPORTER_2"/>
    <property type="match status" value="1"/>
</dbReference>
<comment type="caution">
    <text evidence="3">The sequence shown here is derived from an EMBL/GenBank/DDBJ whole genome shotgun (WGS) entry which is preliminary data.</text>
</comment>
<dbReference type="InterPro" id="IPR050153">
    <property type="entry name" value="Metal_Ion_Import_ABC"/>
</dbReference>
<evidence type="ECO:0000259" key="2">
    <source>
        <dbReference type="PROSITE" id="PS50893"/>
    </source>
</evidence>
<dbReference type="GO" id="GO:0005524">
    <property type="term" value="F:ATP binding"/>
    <property type="evidence" value="ECO:0007669"/>
    <property type="project" value="UniProtKB-KW"/>
</dbReference>
<keyword evidence="3" id="KW-0067">ATP-binding</keyword>
<dbReference type="RefSeq" id="WP_154515954.1">
    <property type="nucleotide sequence ID" value="NZ_VUMT01000001.1"/>
</dbReference>
<dbReference type="InterPro" id="IPR027417">
    <property type="entry name" value="P-loop_NTPase"/>
</dbReference>
<evidence type="ECO:0000313" key="4">
    <source>
        <dbReference type="Proteomes" id="UP000482209"/>
    </source>
</evidence>
<feature type="domain" description="ABC transporter" evidence="2">
    <location>
        <begin position="2"/>
        <end position="191"/>
    </location>
</feature>
<protein>
    <submittedName>
        <fullName evidence="3">ATP-binding cassette domain-containing protein</fullName>
    </submittedName>
</protein>
<name>A0A6L5XUL1_9FIRM</name>
<organism evidence="3 4">
    <name type="scientific">Velocimicrobium porci</name>
    <dbReference type="NCBI Taxonomy" id="2606634"/>
    <lineage>
        <taxon>Bacteria</taxon>
        <taxon>Bacillati</taxon>
        <taxon>Bacillota</taxon>
        <taxon>Clostridia</taxon>
        <taxon>Lachnospirales</taxon>
        <taxon>Lachnospiraceae</taxon>
        <taxon>Velocimicrobium</taxon>
    </lineage>
</organism>
<keyword evidence="4" id="KW-1185">Reference proteome</keyword>
<evidence type="ECO:0000313" key="3">
    <source>
        <dbReference type="EMBL" id="MSS62486.1"/>
    </source>
</evidence>
<sequence>MIKIRNFSKRELYNNFNLDIDDGITYLKGKNGSGKTTLLDCISGLDTSYSGTITGNENIVYLNQQLYFSGRLKAKDMVQFLLRLQKIKNYKEYYWSKMEEYKKIFDYEKIWEKEIRMLSGGELKLFFFTIISVIEKKNYIFDEPFASVDSAGKELIILILKKLVRQEKNIIITSHEEEFKSKFNDISIIDLG</sequence>
<keyword evidence="3" id="KW-0547">Nucleotide-binding</keyword>
<dbReference type="Proteomes" id="UP000482209">
    <property type="component" value="Unassembled WGS sequence"/>
</dbReference>
<dbReference type="PANTHER" id="PTHR42734">
    <property type="entry name" value="METAL TRANSPORT SYSTEM ATP-BINDING PROTEIN TM_0124-RELATED"/>
    <property type="match status" value="1"/>
</dbReference>
<accession>A0A6L5XUL1</accession>
<proteinExistence type="predicted"/>
<gene>
    <name evidence="3" type="ORF">FYJ58_01075</name>
</gene>
<dbReference type="SUPFAM" id="SSF52540">
    <property type="entry name" value="P-loop containing nucleoside triphosphate hydrolases"/>
    <property type="match status" value="1"/>
</dbReference>
<dbReference type="EMBL" id="VUMT01000001">
    <property type="protein sequence ID" value="MSS62486.1"/>
    <property type="molecule type" value="Genomic_DNA"/>
</dbReference>
<dbReference type="InterPro" id="IPR003439">
    <property type="entry name" value="ABC_transporter-like_ATP-bd"/>
</dbReference>
<dbReference type="Gene3D" id="3.40.50.300">
    <property type="entry name" value="P-loop containing nucleotide triphosphate hydrolases"/>
    <property type="match status" value="1"/>
</dbReference>
<dbReference type="Pfam" id="PF00005">
    <property type="entry name" value="ABC_tran"/>
    <property type="match status" value="1"/>
</dbReference>
<keyword evidence="1" id="KW-0813">Transport</keyword>
<reference evidence="3 4" key="1">
    <citation type="submission" date="2019-08" db="EMBL/GenBank/DDBJ databases">
        <title>In-depth cultivation of the pig gut microbiome towards novel bacterial diversity and tailored functional studies.</title>
        <authorList>
            <person name="Wylensek D."/>
            <person name="Hitch T.C.A."/>
            <person name="Clavel T."/>
        </authorList>
    </citation>
    <scope>NUCLEOTIDE SEQUENCE [LARGE SCALE GENOMIC DNA]</scope>
    <source>
        <strain evidence="3 4">WCA-693-APC-MOT-I</strain>
    </source>
</reference>
<evidence type="ECO:0000256" key="1">
    <source>
        <dbReference type="ARBA" id="ARBA00022448"/>
    </source>
</evidence>
<dbReference type="GO" id="GO:0016887">
    <property type="term" value="F:ATP hydrolysis activity"/>
    <property type="evidence" value="ECO:0007669"/>
    <property type="project" value="InterPro"/>
</dbReference>
<dbReference type="AlphaFoldDB" id="A0A6L5XUL1"/>